<comment type="caution">
    <text evidence="6">The sequence shown here is derived from an EMBL/GenBank/DDBJ whole genome shotgun (WGS) entry which is preliminary data.</text>
</comment>
<evidence type="ECO:0000313" key="7">
    <source>
        <dbReference type="Proteomes" id="UP001153387"/>
    </source>
</evidence>
<evidence type="ECO:0000256" key="3">
    <source>
        <dbReference type="ARBA" id="ARBA00022729"/>
    </source>
</evidence>
<sequence>MKSLVRTLVAVLVIAAGLLIAINRLNSSQGYSGADTLTVYNWGDYIDPDLLDKFREETGIKVIYQTFDSNEAMMTKIEQGGTTFDIAVPSDYAIGKMRQENLLLPIDHAKLPNLANIDSRFLNQSFDPGNVYSIPYFWGTVGIVYNPELVGDLTFDSWDDLWDPSLRNNILLVDSAREVIGMGLNSLGYSLNDTDETHLQEALGKLKKLTPNVKALVGDEIKMLLAGEEAAVGLVWSGDASEIMDENDKLDYVIPKDGSNLWFDNMVIPKTARNLDGALKFMNFMLDPENAAQNAEYVGYATPNAKAMPLLPAEIAEDKRFYPEPALTDKLEVYDNLGKRMLAHYNELFLEFKMHKKVNDRV</sequence>
<gene>
    <name evidence="6" type="ORF">OMP38_08585</name>
</gene>
<dbReference type="GO" id="GO:0042597">
    <property type="term" value="C:periplasmic space"/>
    <property type="evidence" value="ECO:0007669"/>
    <property type="project" value="UniProtKB-SubCell"/>
</dbReference>
<protein>
    <submittedName>
        <fullName evidence="6">ABC transporter substrate-binding protein</fullName>
    </submittedName>
</protein>
<accession>A0A9X4KF95</accession>
<evidence type="ECO:0000256" key="5">
    <source>
        <dbReference type="PIRSR" id="PIRSR019574-1"/>
    </source>
</evidence>
<dbReference type="RefSeq" id="WP_277564704.1">
    <property type="nucleotide sequence ID" value="NZ_JAPDHZ010000002.1"/>
</dbReference>
<keyword evidence="3" id="KW-0732">Signal</keyword>
<dbReference type="AlphaFoldDB" id="A0A9X4KF95"/>
<evidence type="ECO:0000313" key="6">
    <source>
        <dbReference type="EMBL" id="MDG0790916.1"/>
    </source>
</evidence>
<dbReference type="GO" id="GO:0019808">
    <property type="term" value="F:polyamine binding"/>
    <property type="evidence" value="ECO:0007669"/>
    <property type="project" value="InterPro"/>
</dbReference>
<dbReference type="Pfam" id="PF13416">
    <property type="entry name" value="SBP_bac_8"/>
    <property type="match status" value="1"/>
</dbReference>
<dbReference type="Gene3D" id="3.40.190.10">
    <property type="entry name" value="Periplasmic binding protein-like II"/>
    <property type="match status" value="2"/>
</dbReference>
<evidence type="ECO:0000256" key="1">
    <source>
        <dbReference type="ARBA" id="ARBA00004418"/>
    </source>
</evidence>
<dbReference type="InterPro" id="IPR001188">
    <property type="entry name" value="Sperm_putr-bd"/>
</dbReference>
<keyword evidence="2" id="KW-0813">Transport</keyword>
<evidence type="ECO:0000256" key="4">
    <source>
        <dbReference type="ARBA" id="ARBA00022764"/>
    </source>
</evidence>
<dbReference type="PIRSF" id="PIRSF019574">
    <property type="entry name" value="Periplasmic_polyamine_BP"/>
    <property type="match status" value="1"/>
</dbReference>
<dbReference type="PANTHER" id="PTHR30222:SF17">
    <property type="entry name" value="SPERMIDINE_PUTRESCINE-BINDING PERIPLASMIC PROTEIN"/>
    <property type="match status" value="1"/>
</dbReference>
<dbReference type="Proteomes" id="UP001153387">
    <property type="component" value="Unassembled WGS sequence"/>
</dbReference>
<comment type="subcellular location">
    <subcellularLocation>
        <location evidence="1">Periplasm</location>
    </subcellularLocation>
</comment>
<dbReference type="EMBL" id="JAPDHZ010000002">
    <property type="protein sequence ID" value="MDG0790916.1"/>
    <property type="molecule type" value="Genomic_DNA"/>
</dbReference>
<dbReference type="PRINTS" id="PR00909">
    <property type="entry name" value="SPERMDNBNDNG"/>
</dbReference>
<reference evidence="6 7" key="1">
    <citation type="submission" date="2022-10" db="EMBL/GenBank/DDBJ databases">
        <title>Comparative genomic analysis of Cohnella hashimotonis sp. nov., isolated from the International Space Station.</title>
        <authorList>
            <person name="Simpson A."/>
            <person name="Venkateswaran K."/>
        </authorList>
    </citation>
    <scope>NUCLEOTIDE SEQUENCE [LARGE SCALE GENOMIC DNA]</scope>
    <source>
        <strain evidence="6 7">DSM 18997</strain>
    </source>
</reference>
<organism evidence="6 7">
    <name type="scientific">Cohnella ginsengisoli</name>
    <dbReference type="NCBI Taxonomy" id="425004"/>
    <lineage>
        <taxon>Bacteria</taxon>
        <taxon>Bacillati</taxon>
        <taxon>Bacillota</taxon>
        <taxon>Bacilli</taxon>
        <taxon>Bacillales</taxon>
        <taxon>Paenibacillaceae</taxon>
        <taxon>Cohnella</taxon>
    </lineage>
</organism>
<dbReference type="InterPro" id="IPR006059">
    <property type="entry name" value="SBP"/>
</dbReference>
<dbReference type="GO" id="GO:0015846">
    <property type="term" value="P:polyamine transport"/>
    <property type="evidence" value="ECO:0007669"/>
    <property type="project" value="InterPro"/>
</dbReference>
<dbReference type="SUPFAM" id="SSF53850">
    <property type="entry name" value="Periplasmic binding protein-like II"/>
    <property type="match status" value="1"/>
</dbReference>
<name>A0A9X4KF95_9BACL</name>
<dbReference type="PANTHER" id="PTHR30222">
    <property type="entry name" value="SPERMIDINE/PUTRESCINE-BINDING PERIPLASMIC PROTEIN"/>
    <property type="match status" value="1"/>
</dbReference>
<proteinExistence type="predicted"/>
<feature type="binding site" evidence="5">
    <location>
        <position position="92"/>
    </location>
    <ligand>
        <name>spermidine</name>
        <dbReference type="ChEBI" id="CHEBI:57834"/>
    </ligand>
</feature>
<dbReference type="CDD" id="cd13663">
    <property type="entry name" value="PBP2_PotD_PotF_like_2"/>
    <property type="match status" value="1"/>
</dbReference>
<keyword evidence="7" id="KW-1185">Reference proteome</keyword>
<keyword evidence="4" id="KW-0574">Periplasm</keyword>
<evidence type="ECO:0000256" key="2">
    <source>
        <dbReference type="ARBA" id="ARBA00022448"/>
    </source>
</evidence>